<dbReference type="EMBL" id="UYSU01036280">
    <property type="protein sequence ID" value="VDL97466.1"/>
    <property type="molecule type" value="Genomic_DNA"/>
</dbReference>
<name>A0A183T3N3_SCHSO</name>
<dbReference type="Proteomes" id="UP000275846">
    <property type="component" value="Unassembled WGS sequence"/>
</dbReference>
<keyword evidence="3" id="KW-1185">Reference proteome</keyword>
<feature type="region of interest" description="Disordered" evidence="1">
    <location>
        <begin position="1"/>
        <end position="30"/>
    </location>
</feature>
<reference evidence="4" key="1">
    <citation type="submission" date="2016-06" db="UniProtKB">
        <authorList>
            <consortium name="WormBaseParasite"/>
        </authorList>
    </citation>
    <scope>IDENTIFICATION</scope>
</reference>
<gene>
    <name evidence="2" type="ORF">SSLN_LOCUS11081</name>
</gene>
<proteinExistence type="predicted"/>
<dbReference type="AlphaFoldDB" id="A0A183T3N3"/>
<evidence type="ECO:0000313" key="3">
    <source>
        <dbReference type="Proteomes" id="UP000275846"/>
    </source>
</evidence>
<evidence type="ECO:0000313" key="4">
    <source>
        <dbReference type="WBParaSite" id="SSLN_0001150601-mRNA-1"/>
    </source>
</evidence>
<evidence type="ECO:0000256" key="1">
    <source>
        <dbReference type="SAM" id="MobiDB-lite"/>
    </source>
</evidence>
<accession>A0A183T3N3</accession>
<reference evidence="2 3" key="2">
    <citation type="submission" date="2018-11" db="EMBL/GenBank/DDBJ databases">
        <authorList>
            <consortium name="Pathogen Informatics"/>
        </authorList>
    </citation>
    <scope>NUCLEOTIDE SEQUENCE [LARGE SCALE GENOMIC DNA]</scope>
    <source>
        <strain evidence="2 3">NST_G2</strain>
    </source>
</reference>
<dbReference type="WBParaSite" id="SSLN_0001150601-mRNA-1">
    <property type="protein sequence ID" value="SSLN_0001150601-mRNA-1"/>
    <property type="gene ID" value="SSLN_0001150601"/>
</dbReference>
<evidence type="ECO:0000313" key="2">
    <source>
        <dbReference type="EMBL" id="VDL97466.1"/>
    </source>
</evidence>
<protein>
    <submittedName>
        <fullName evidence="2 4">Uncharacterized protein</fullName>
    </submittedName>
</protein>
<organism evidence="4">
    <name type="scientific">Schistocephalus solidus</name>
    <name type="common">Tapeworm</name>
    <dbReference type="NCBI Taxonomy" id="70667"/>
    <lineage>
        <taxon>Eukaryota</taxon>
        <taxon>Metazoa</taxon>
        <taxon>Spiralia</taxon>
        <taxon>Lophotrochozoa</taxon>
        <taxon>Platyhelminthes</taxon>
        <taxon>Cestoda</taxon>
        <taxon>Eucestoda</taxon>
        <taxon>Diphyllobothriidea</taxon>
        <taxon>Diphyllobothriidae</taxon>
        <taxon>Schistocephalus</taxon>
    </lineage>
</organism>
<sequence length="110" mass="12038">MKRTYSSGCHCHAQSAPTWPGPASEGEEDIRQQETVFRAVSQKEEAVIVTAADIVATQHSSPGSIVCDDVGVDLTNDNQFIRLRKCRHGCVQILVEFFFAFGGGGIGRRR</sequence>